<evidence type="ECO:0000256" key="1">
    <source>
        <dbReference type="SAM" id="MobiDB-lite"/>
    </source>
</evidence>
<accession>L7TJ57</accession>
<protein>
    <recommendedName>
        <fullName evidence="2">HNH nuclease domain-containing protein</fullName>
    </recommendedName>
</protein>
<evidence type="ECO:0000259" key="2">
    <source>
        <dbReference type="Pfam" id="PF13392"/>
    </source>
</evidence>
<dbReference type="Pfam" id="PF13392">
    <property type="entry name" value="HNH_3"/>
    <property type="match status" value="1"/>
</dbReference>
<dbReference type="SUPFAM" id="SSF54060">
    <property type="entry name" value="His-Me finger endonucleases"/>
    <property type="match status" value="1"/>
</dbReference>
<sequence>MDFLYRFRSKVDMGEEDECWEWKGAEDEYGYGRIRTERSSAEGAHRVAYRLEVEDPDGSNVLHKCDNRSCVNPNHLYLGTQEDNIKDRDERGRTATGEEHGNARLHKTEVQEIKWKIENTDETLSEIAEGYGVTTGAVGHISSGRNWTDVEPEKPGEA</sequence>
<feature type="compositionally biased region" description="Basic and acidic residues" evidence="1">
    <location>
        <begin position="83"/>
        <end position="102"/>
    </location>
</feature>
<dbReference type="EMBL" id="KC117377">
    <property type="protein sequence ID" value="AGC34423.1"/>
    <property type="molecule type" value="Genomic_DNA"/>
</dbReference>
<reference evidence="3 4" key="1">
    <citation type="journal article" date="2013" name="J. Virol.">
        <title>Insights into head-tailed viruses infecting extremely halophilic archaea.</title>
        <authorList>
            <person name="Pietila M.K."/>
            <person name="Laurinmaki P."/>
            <person name="Russell D.A."/>
            <person name="Ko C.C."/>
            <person name="Jacobs-Sera D."/>
            <person name="Butcher S.J."/>
            <person name="Bamford D.H."/>
            <person name="Hendrix R.W."/>
        </authorList>
    </citation>
    <scope>NUCLEOTIDE SEQUENCE [LARGE SCALE GENOMIC DNA]</scope>
</reference>
<dbReference type="GO" id="GO:0004519">
    <property type="term" value="F:endonuclease activity"/>
    <property type="evidence" value="ECO:0007669"/>
    <property type="project" value="InterPro"/>
</dbReference>
<feature type="region of interest" description="Disordered" evidence="1">
    <location>
        <begin position="81"/>
        <end position="102"/>
    </location>
</feature>
<dbReference type="RefSeq" id="YP_007378959.1">
    <property type="nucleotide sequence ID" value="NC_020158.1"/>
</dbReference>
<evidence type="ECO:0000313" key="4">
    <source>
        <dbReference type="Proteomes" id="UP000011137"/>
    </source>
</evidence>
<dbReference type="InterPro" id="IPR044930">
    <property type="entry name" value="Homing_endonuclease_His-Me"/>
</dbReference>
<dbReference type="Proteomes" id="UP000011137">
    <property type="component" value="Segment"/>
</dbReference>
<dbReference type="Gene3D" id="3.90.75.10">
    <property type="entry name" value="Homing Intron 3 (I-ppo) Encoded Endonuclease, Chain A"/>
    <property type="match status" value="1"/>
</dbReference>
<dbReference type="GeneID" id="14477294"/>
<name>L7TJ57_9CAUD</name>
<organism evidence="3 4">
    <name type="scientific">Haloarcula vallismortis tailed virus 1</name>
    <dbReference type="NCBI Taxonomy" id="1262528"/>
    <lineage>
        <taxon>Viruses</taxon>
        <taxon>Duplodnaviria</taxon>
        <taxon>Heunggongvirae</taxon>
        <taxon>Uroviricota</taxon>
        <taxon>Caudoviricetes</taxon>
        <taxon>Thumleimavirales</taxon>
        <taxon>Druskaviridae</taxon>
        <taxon>Tredecimvirus</taxon>
        <taxon>Tredecimvirus thailandense</taxon>
        <taxon>Tredecimvirus HVTV1</taxon>
    </lineage>
</organism>
<dbReference type="KEGG" id="vg:14477294"/>
<keyword evidence="4" id="KW-1185">Reference proteome</keyword>
<feature type="domain" description="HNH nuclease" evidence="2">
    <location>
        <begin position="43"/>
        <end position="84"/>
    </location>
</feature>
<dbReference type="InterPro" id="IPR003615">
    <property type="entry name" value="HNH_nuc"/>
</dbReference>
<dbReference type="InterPro" id="IPR044925">
    <property type="entry name" value="His-Me_finger_sf"/>
</dbReference>
<dbReference type="OrthoDB" id="21336at10239"/>
<proteinExistence type="predicted"/>
<evidence type="ECO:0000313" key="3">
    <source>
        <dbReference type="EMBL" id="AGC34423.1"/>
    </source>
</evidence>
<gene>
    <name evidence="3" type="primary">53</name>
    <name evidence="3" type="ORF">HVTV1_53</name>
</gene>